<evidence type="ECO:0000256" key="1">
    <source>
        <dbReference type="SAM" id="MobiDB-lite"/>
    </source>
</evidence>
<accession>A0AAN9Y2W7</accession>
<sequence length="369" mass="41087">MRLCHPFPAVPFLGYTRPVWAGCPHYLIQPFYSWLPRPPFPVPGDSAGGYHIPFPLIPSAHMTSILDEKIYLMWFEILDVSNEFVFGLSSSTTCSPGSAQIREEDVDVMSCAKLFERACFASTPYFQPSKPPSDTTSPITHHVTSLISAFVYPRASANQLKLSTSNMFRIRFRTPLKKSPGARSQNQGSSSAPSRPTPARQSPQPQTDGASGRSATPVACVSREDGGGDGGRRSSDEDVEAAADLAAEGAGNWAETGGSRASVRYAGIRAEPKVDFRPFTKASAEKFDDRCAKIARDCGYPRKRKSNIEDESVLPDKYEPFPPRLYGHPLEEIDNFIYEEVSFKHYVLFKRLWCRFSALFFFFFCLALF</sequence>
<proteinExistence type="predicted"/>
<keyword evidence="3" id="KW-1185">Reference proteome</keyword>
<organism evidence="2 3">
    <name type="scientific">Parthenolecanium corni</name>
    <dbReference type="NCBI Taxonomy" id="536013"/>
    <lineage>
        <taxon>Eukaryota</taxon>
        <taxon>Metazoa</taxon>
        <taxon>Ecdysozoa</taxon>
        <taxon>Arthropoda</taxon>
        <taxon>Hexapoda</taxon>
        <taxon>Insecta</taxon>
        <taxon>Pterygota</taxon>
        <taxon>Neoptera</taxon>
        <taxon>Paraneoptera</taxon>
        <taxon>Hemiptera</taxon>
        <taxon>Sternorrhyncha</taxon>
        <taxon>Coccoidea</taxon>
        <taxon>Coccidae</taxon>
        <taxon>Parthenolecanium</taxon>
    </lineage>
</organism>
<feature type="compositionally biased region" description="Basic and acidic residues" evidence="1">
    <location>
        <begin position="222"/>
        <end position="236"/>
    </location>
</feature>
<protein>
    <submittedName>
        <fullName evidence="2">Uncharacterized protein</fullName>
    </submittedName>
</protein>
<dbReference type="EMBL" id="JBBCAQ010000032">
    <property type="protein sequence ID" value="KAK7584282.1"/>
    <property type="molecule type" value="Genomic_DNA"/>
</dbReference>
<feature type="region of interest" description="Disordered" evidence="1">
    <location>
        <begin position="175"/>
        <end position="240"/>
    </location>
</feature>
<name>A0AAN9Y2W7_9HEMI</name>
<evidence type="ECO:0000313" key="2">
    <source>
        <dbReference type="EMBL" id="KAK7584282.1"/>
    </source>
</evidence>
<dbReference type="Proteomes" id="UP001367676">
    <property type="component" value="Unassembled WGS sequence"/>
</dbReference>
<feature type="compositionally biased region" description="Low complexity" evidence="1">
    <location>
        <begin position="189"/>
        <end position="207"/>
    </location>
</feature>
<dbReference type="AlphaFoldDB" id="A0AAN9Y2W7"/>
<evidence type="ECO:0000313" key="3">
    <source>
        <dbReference type="Proteomes" id="UP001367676"/>
    </source>
</evidence>
<reference evidence="2 3" key="1">
    <citation type="submission" date="2024-03" db="EMBL/GenBank/DDBJ databases">
        <title>Adaptation during the transition from Ophiocordyceps entomopathogen to insect associate is accompanied by gene loss and intensified selection.</title>
        <authorList>
            <person name="Ward C.M."/>
            <person name="Onetto C.A."/>
            <person name="Borneman A.R."/>
        </authorList>
    </citation>
    <scope>NUCLEOTIDE SEQUENCE [LARGE SCALE GENOMIC DNA]</scope>
    <source>
        <strain evidence="2">AWRI1</strain>
        <tissue evidence="2">Single Adult Female</tissue>
    </source>
</reference>
<gene>
    <name evidence="2" type="ORF">V9T40_005245</name>
</gene>
<comment type="caution">
    <text evidence="2">The sequence shown here is derived from an EMBL/GenBank/DDBJ whole genome shotgun (WGS) entry which is preliminary data.</text>
</comment>